<name>A0ABC9U1W2_CLOSY</name>
<gene>
    <name evidence="1" type="ORF">CLOSYM_00802</name>
</gene>
<sequence length="55" mass="6472">MFCFPVYNTYTEKSLESFVEEGRKLLFTRLCLRDVFVRILQENPEFYGAPLFGGV</sequence>
<accession>A0ABC9U1W2</accession>
<dbReference type="Proteomes" id="UP000016491">
    <property type="component" value="Unassembled WGS sequence"/>
</dbReference>
<protein>
    <submittedName>
        <fullName evidence="1">Uncharacterized protein</fullName>
    </submittedName>
</protein>
<proteinExistence type="predicted"/>
<dbReference type="AlphaFoldDB" id="A0ABC9U1W2"/>
<organism evidence="1 2">
    <name type="scientific">[Clostridium] symbiosum ATCC 14940</name>
    <dbReference type="NCBI Taxonomy" id="411472"/>
    <lineage>
        <taxon>Bacteria</taxon>
        <taxon>Bacillati</taxon>
        <taxon>Bacillota</taxon>
        <taxon>Clostridia</taxon>
        <taxon>Lachnospirales</taxon>
        <taxon>Lachnospiraceae</taxon>
        <taxon>Otoolea</taxon>
    </lineage>
</organism>
<reference evidence="1 2" key="1">
    <citation type="submission" date="2013-07" db="EMBL/GenBank/DDBJ databases">
        <authorList>
            <person name="Weinstock G."/>
            <person name="Sodergren E."/>
            <person name="Wylie T."/>
            <person name="Fulton L."/>
            <person name="Fulton R."/>
            <person name="Fronick C."/>
            <person name="O'Laughlin M."/>
            <person name="Godfrey J."/>
            <person name="Miner T."/>
            <person name="Herter B."/>
            <person name="Appelbaum E."/>
            <person name="Cordes M."/>
            <person name="Lek S."/>
            <person name="Wollam A."/>
            <person name="Pepin K.H."/>
            <person name="Palsikar V.B."/>
            <person name="Mitreva M."/>
            <person name="Wilson R.K."/>
        </authorList>
    </citation>
    <scope>NUCLEOTIDE SEQUENCE [LARGE SCALE GENOMIC DNA]</scope>
    <source>
        <strain evidence="1 2">ATCC 14940</strain>
    </source>
</reference>
<dbReference type="EMBL" id="AWSU01000066">
    <property type="protein sequence ID" value="ERI79580.1"/>
    <property type="molecule type" value="Genomic_DNA"/>
</dbReference>
<evidence type="ECO:0000313" key="1">
    <source>
        <dbReference type="EMBL" id="ERI79580.1"/>
    </source>
</evidence>
<evidence type="ECO:0000313" key="2">
    <source>
        <dbReference type="Proteomes" id="UP000016491"/>
    </source>
</evidence>
<comment type="caution">
    <text evidence="1">The sequence shown here is derived from an EMBL/GenBank/DDBJ whole genome shotgun (WGS) entry which is preliminary data.</text>
</comment>